<dbReference type="GO" id="GO:0010119">
    <property type="term" value="P:regulation of stomatal movement"/>
    <property type="evidence" value="ECO:0007669"/>
    <property type="project" value="InterPro"/>
</dbReference>
<dbReference type="Gene3D" id="1.20.5.440">
    <property type="entry name" value="ATP synthase delta/epsilon subunit, C-terminal domain"/>
    <property type="match status" value="1"/>
</dbReference>
<dbReference type="Proteomes" id="UP000265566">
    <property type="component" value="Chromosome 6"/>
</dbReference>
<reference evidence="3" key="1">
    <citation type="journal article" date="2018" name="Nat. Plants">
        <title>Whole-genome landscape of Medicago truncatula symbiotic genes.</title>
        <authorList>
            <person name="Pecrix Y."/>
            <person name="Staton S.E."/>
            <person name="Sallet E."/>
            <person name="Lelandais-Briere C."/>
            <person name="Moreau S."/>
            <person name="Carrere S."/>
            <person name="Blein T."/>
            <person name="Jardinaud M.F."/>
            <person name="Latrasse D."/>
            <person name="Zouine M."/>
            <person name="Zahm M."/>
            <person name="Kreplak J."/>
            <person name="Mayjonade B."/>
            <person name="Satge C."/>
            <person name="Perez M."/>
            <person name="Cauet S."/>
            <person name="Marande W."/>
            <person name="Chantry-Darmon C."/>
            <person name="Lopez-Roques C."/>
            <person name="Bouchez O."/>
            <person name="Berard A."/>
            <person name="Debelle F."/>
            <person name="Munos S."/>
            <person name="Bendahmane A."/>
            <person name="Berges H."/>
            <person name="Niebel A."/>
            <person name="Buitink J."/>
            <person name="Frugier F."/>
            <person name="Benhamed M."/>
            <person name="Crespi M."/>
            <person name="Gouzy J."/>
            <person name="Gamas P."/>
        </authorList>
    </citation>
    <scope>NUCLEOTIDE SEQUENCE [LARGE SCALE GENOMIC DNA]</scope>
    <source>
        <strain evidence="3">cv. Jemalong A17</strain>
    </source>
</reference>
<evidence type="ECO:0000259" key="1">
    <source>
        <dbReference type="Pfam" id="PF16712"/>
    </source>
</evidence>
<evidence type="ECO:0000313" key="2">
    <source>
        <dbReference type="EMBL" id="RHN52612.1"/>
    </source>
</evidence>
<name>A0A396HGZ1_MEDTR</name>
<dbReference type="Pfam" id="PF16712">
    <property type="entry name" value="SCAB_CC"/>
    <property type="match status" value="1"/>
</dbReference>
<gene>
    <name evidence="2" type="ORF">MtrunA17_Chr6g0482421</name>
</gene>
<dbReference type="PANTHER" id="PTHR31172">
    <property type="entry name" value="STOMATAL CLOSURE-RELATED ACTIN-BINDING PROTEIN 1"/>
    <property type="match status" value="1"/>
</dbReference>
<dbReference type="GO" id="GO:0007015">
    <property type="term" value="P:actin filament organization"/>
    <property type="evidence" value="ECO:0007669"/>
    <property type="project" value="InterPro"/>
</dbReference>
<dbReference type="Gramene" id="rna37306">
    <property type="protein sequence ID" value="RHN52612.1"/>
    <property type="gene ID" value="gene37306"/>
</dbReference>
<dbReference type="InterPro" id="IPR032009">
    <property type="entry name" value="SCAB_CC"/>
</dbReference>
<dbReference type="AlphaFoldDB" id="A0A396HGZ1"/>
<comment type="caution">
    <text evidence="2">The sequence shown here is derived from an EMBL/GenBank/DDBJ whole genome shotgun (WGS) entry which is preliminary data.</text>
</comment>
<sequence length="131" mass="14765">MYSIDVIGLCAKLREVPSLEGHVLLKKQRDALEYLKGRFTGRNKEDVANSISMVEALAVKLTQKNEGELIQEKFKVKKLLNFLKQSFACAEIENARAVVLRFGEALEEEKVTQASKKIKILILIKSSQTSK</sequence>
<dbReference type="EMBL" id="PSQE01000006">
    <property type="protein sequence ID" value="RHN52612.1"/>
    <property type="molecule type" value="Genomic_DNA"/>
</dbReference>
<accession>A0A396HGZ1</accession>
<evidence type="ECO:0000313" key="3">
    <source>
        <dbReference type="Proteomes" id="UP000265566"/>
    </source>
</evidence>
<dbReference type="GO" id="GO:0003779">
    <property type="term" value="F:actin binding"/>
    <property type="evidence" value="ECO:0007669"/>
    <property type="project" value="InterPro"/>
</dbReference>
<dbReference type="PANTHER" id="PTHR31172:SF7">
    <property type="entry name" value="STOMATAL CLOSURE-RELATED ACTIN-BINDING PROTEIN 3"/>
    <property type="match status" value="1"/>
</dbReference>
<feature type="domain" description="Stomatal closure-related actin-binding protein coiled-coil" evidence="1">
    <location>
        <begin position="18"/>
        <end position="128"/>
    </location>
</feature>
<proteinExistence type="predicted"/>
<organism evidence="2 3">
    <name type="scientific">Medicago truncatula</name>
    <name type="common">Barrel medic</name>
    <name type="synonym">Medicago tribuloides</name>
    <dbReference type="NCBI Taxonomy" id="3880"/>
    <lineage>
        <taxon>Eukaryota</taxon>
        <taxon>Viridiplantae</taxon>
        <taxon>Streptophyta</taxon>
        <taxon>Embryophyta</taxon>
        <taxon>Tracheophyta</taxon>
        <taxon>Spermatophyta</taxon>
        <taxon>Magnoliopsida</taxon>
        <taxon>eudicotyledons</taxon>
        <taxon>Gunneridae</taxon>
        <taxon>Pentapetalae</taxon>
        <taxon>rosids</taxon>
        <taxon>fabids</taxon>
        <taxon>Fabales</taxon>
        <taxon>Fabaceae</taxon>
        <taxon>Papilionoideae</taxon>
        <taxon>50 kb inversion clade</taxon>
        <taxon>NPAAA clade</taxon>
        <taxon>Hologalegina</taxon>
        <taxon>IRL clade</taxon>
        <taxon>Trifolieae</taxon>
        <taxon>Medicago</taxon>
    </lineage>
</organism>
<dbReference type="InterPro" id="IPR039640">
    <property type="entry name" value="SCAB"/>
</dbReference>
<protein>
    <recommendedName>
        <fullName evidence="1">Stomatal closure-related actin-binding protein coiled-coil domain-containing protein</fullName>
    </recommendedName>
</protein>